<protein>
    <submittedName>
        <fullName evidence="1">Uncharacterized protein</fullName>
    </submittedName>
</protein>
<evidence type="ECO:0000313" key="1">
    <source>
        <dbReference type="EMBL" id="DAE33331.1"/>
    </source>
</evidence>
<reference evidence="1" key="1">
    <citation type="journal article" date="2021" name="Proc. Natl. Acad. Sci. U.S.A.">
        <title>A Catalog of Tens of Thousands of Viruses from Human Metagenomes Reveals Hidden Associations with Chronic Diseases.</title>
        <authorList>
            <person name="Tisza M.J."/>
            <person name="Buck C.B."/>
        </authorList>
    </citation>
    <scope>NUCLEOTIDE SEQUENCE</scope>
    <source>
        <strain evidence="1">Ctr1v16</strain>
    </source>
</reference>
<accession>A0A8S5RQ74</accession>
<sequence>MQYPPLLSNCGKCAIISAGKYLAPRRHKGDYGKDCVL</sequence>
<dbReference type="EMBL" id="BK059133">
    <property type="protein sequence ID" value="DAE33331.1"/>
    <property type="molecule type" value="Genomic_DNA"/>
</dbReference>
<name>A0A8S5RQ74_9VIRU</name>
<proteinExistence type="predicted"/>
<organism evidence="1">
    <name type="scientific">virus sp. ctr1v16</name>
    <dbReference type="NCBI Taxonomy" id="2825823"/>
    <lineage>
        <taxon>Viruses</taxon>
    </lineage>
</organism>